<keyword evidence="4 6" id="KW-0067">ATP-binding</keyword>
<dbReference type="Pfam" id="PF00005">
    <property type="entry name" value="ABC_tran"/>
    <property type="match status" value="1"/>
</dbReference>
<dbReference type="InterPro" id="IPR003593">
    <property type="entry name" value="AAA+_ATPase"/>
</dbReference>
<keyword evidence="7" id="KW-1185">Reference proteome</keyword>
<dbReference type="RefSeq" id="WP_121242519.1">
    <property type="nucleotide sequence ID" value="NZ_BHVV01000003.1"/>
</dbReference>
<evidence type="ECO:0000256" key="2">
    <source>
        <dbReference type="ARBA" id="ARBA00022475"/>
    </source>
</evidence>
<evidence type="ECO:0000313" key="6">
    <source>
        <dbReference type="EMBL" id="RLJ63674.1"/>
    </source>
</evidence>
<dbReference type="PANTHER" id="PTHR42939:SF1">
    <property type="entry name" value="ABC TRANSPORTER ATP-BINDING PROTEIN ALBC-RELATED"/>
    <property type="match status" value="1"/>
</dbReference>
<dbReference type="InterPro" id="IPR027417">
    <property type="entry name" value="P-loop_NTPase"/>
</dbReference>
<keyword evidence="2" id="KW-0472">Membrane</keyword>
<evidence type="ECO:0000259" key="5">
    <source>
        <dbReference type="PROSITE" id="PS50893"/>
    </source>
</evidence>
<dbReference type="AlphaFoldDB" id="A0A497XAT6"/>
<dbReference type="OrthoDB" id="9804819at2"/>
<evidence type="ECO:0000256" key="4">
    <source>
        <dbReference type="ARBA" id="ARBA00022840"/>
    </source>
</evidence>
<dbReference type="Gene3D" id="3.40.50.300">
    <property type="entry name" value="P-loop containing nucleotide triphosphate hydrolases"/>
    <property type="match status" value="1"/>
</dbReference>
<dbReference type="Proteomes" id="UP000268908">
    <property type="component" value="Unassembled WGS sequence"/>
</dbReference>
<dbReference type="GO" id="GO:0005524">
    <property type="term" value="F:ATP binding"/>
    <property type="evidence" value="ECO:0007669"/>
    <property type="project" value="UniProtKB-KW"/>
</dbReference>
<reference evidence="6 7" key="1">
    <citation type="submission" date="2018-10" db="EMBL/GenBank/DDBJ databases">
        <title>Genomic Encyclopedia of Type Strains, Phase IV (KMG-IV): sequencing the most valuable type-strain genomes for metagenomic binning, comparative biology and taxonomic classification.</title>
        <authorList>
            <person name="Goeker M."/>
        </authorList>
    </citation>
    <scope>NUCLEOTIDE SEQUENCE [LARGE SCALE GENOMIC DNA]</scope>
    <source>
        <strain evidence="6 7">DSM 26916</strain>
    </source>
</reference>
<dbReference type="SUPFAM" id="SSF52540">
    <property type="entry name" value="P-loop containing nucleoside triphosphate hydrolases"/>
    <property type="match status" value="1"/>
</dbReference>
<evidence type="ECO:0000313" key="7">
    <source>
        <dbReference type="Proteomes" id="UP000268908"/>
    </source>
</evidence>
<dbReference type="PROSITE" id="PS50893">
    <property type="entry name" value="ABC_TRANSPORTER_2"/>
    <property type="match status" value="1"/>
</dbReference>
<comment type="caution">
    <text evidence="6">The sequence shown here is derived from an EMBL/GenBank/DDBJ whole genome shotgun (WGS) entry which is preliminary data.</text>
</comment>
<sequence>MTAAISITDLKKTYSRTWASPSFEALKGVTLTVEAGETFGFIGPNGAGKSTTIKILTGVMSPSGGVARLFGVDVGAPESRRGLGYVPENPSLPDYLTPFEILSMGLELHRHKPADARAHCMKWLDRLGLADVANKVVRGFSKGMAQRTALAHALAVEPRLLILDEPLSGLDPIGRREVVDILSEYRQQGGSIFLTSHVLHDVERLADRFGLIHKGELRAVRTPGELVGEDERVLVRTEGPALALDGLQAEPGGRWTVEIARPALWETLRTLEAAGHTLIEVKPALSLEAAFLHVVKGA</sequence>
<name>A0A497XAT6_9PROT</name>
<dbReference type="InterPro" id="IPR051782">
    <property type="entry name" value="ABC_Transporter_VariousFunc"/>
</dbReference>
<accession>A0A497XAT6</accession>
<dbReference type="SMART" id="SM00382">
    <property type="entry name" value="AAA"/>
    <property type="match status" value="1"/>
</dbReference>
<gene>
    <name evidence="6" type="ORF">DFR35_2304</name>
</gene>
<feature type="domain" description="ABC transporter" evidence="5">
    <location>
        <begin position="5"/>
        <end position="239"/>
    </location>
</feature>
<organism evidence="6 7">
    <name type="scientific">Sulfurisoma sediminicola</name>
    <dbReference type="NCBI Taxonomy" id="1381557"/>
    <lineage>
        <taxon>Bacteria</taxon>
        <taxon>Pseudomonadati</taxon>
        <taxon>Pseudomonadota</taxon>
        <taxon>Betaproteobacteria</taxon>
        <taxon>Nitrosomonadales</taxon>
        <taxon>Sterolibacteriaceae</taxon>
        <taxon>Sulfurisoma</taxon>
    </lineage>
</organism>
<keyword evidence="3" id="KW-0547">Nucleotide-binding</keyword>
<dbReference type="InterPro" id="IPR003439">
    <property type="entry name" value="ABC_transporter-like_ATP-bd"/>
</dbReference>
<dbReference type="GO" id="GO:0016887">
    <property type="term" value="F:ATP hydrolysis activity"/>
    <property type="evidence" value="ECO:0007669"/>
    <property type="project" value="InterPro"/>
</dbReference>
<evidence type="ECO:0000256" key="3">
    <source>
        <dbReference type="ARBA" id="ARBA00022741"/>
    </source>
</evidence>
<protein>
    <submittedName>
        <fullName evidence="6">ABC-2 type transport system ATP-binding protein</fullName>
    </submittedName>
</protein>
<keyword evidence="1" id="KW-0813">Transport</keyword>
<evidence type="ECO:0000256" key="1">
    <source>
        <dbReference type="ARBA" id="ARBA00022448"/>
    </source>
</evidence>
<keyword evidence="2" id="KW-1003">Cell membrane</keyword>
<dbReference type="CDD" id="cd03230">
    <property type="entry name" value="ABC_DR_subfamily_A"/>
    <property type="match status" value="1"/>
</dbReference>
<dbReference type="PANTHER" id="PTHR42939">
    <property type="entry name" value="ABC TRANSPORTER ATP-BINDING PROTEIN ALBC-RELATED"/>
    <property type="match status" value="1"/>
</dbReference>
<proteinExistence type="predicted"/>
<dbReference type="EMBL" id="RCCI01000006">
    <property type="protein sequence ID" value="RLJ63674.1"/>
    <property type="molecule type" value="Genomic_DNA"/>
</dbReference>